<dbReference type="PROSITE" id="PS51550">
    <property type="entry name" value="EPH_LBD"/>
    <property type="match status" value="1"/>
</dbReference>
<dbReference type="InterPro" id="IPR008979">
    <property type="entry name" value="Galactose-bd-like_sf"/>
</dbReference>
<dbReference type="FunFam" id="2.60.120.260:FF:000023">
    <property type="entry name" value="Ephrin type-A receptor 2"/>
    <property type="match status" value="1"/>
</dbReference>
<keyword evidence="9" id="KW-0067">ATP-binding</keyword>
<evidence type="ECO:0000256" key="9">
    <source>
        <dbReference type="ARBA" id="ARBA00022840"/>
    </source>
</evidence>
<proteinExistence type="predicted"/>
<evidence type="ECO:0000256" key="14">
    <source>
        <dbReference type="ARBA" id="ARBA00023137"/>
    </source>
</evidence>
<keyword evidence="15" id="KW-0675">Receptor</keyword>
<accession>A0A0P7XCG8</accession>
<organism evidence="18 19">
    <name type="scientific">Scleropages formosus</name>
    <name type="common">Asian bonytongue</name>
    <name type="synonym">Osteoglossum formosum</name>
    <dbReference type="NCBI Taxonomy" id="113540"/>
    <lineage>
        <taxon>Eukaryota</taxon>
        <taxon>Metazoa</taxon>
        <taxon>Chordata</taxon>
        <taxon>Craniata</taxon>
        <taxon>Vertebrata</taxon>
        <taxon>Euteleostomi</taxon>
        <taxon>Actinopterygii</taxon>
        <taxon>Neopterygii</taxon>
        <taxon>Teleostei</taxon>
        <taxon>Osteoglossocephala</taxon>
        <taxon>Osteoglossomorpha</taxon>
        <taxon>Osteoglossiformes</taxon>
        <taxon>Osteoglossidae</taxon>
        <taxon>Scleropages</taxon>
    </lineage>
</organism>
<dbReference type="STRING" id="113540.ENSSFOP00015069114"/>
<dbReference type="Gene3D" id="2.60.40.1770">
    <property type="entry name" value="ephrin a2 ectodomain"/>
    <property type="match status" value="1"/>
</dbReference>
<evidence type="ECO:0000259" key="17">
    <source>
        <dbReference type="PROSITE" id="PS51550"/>
    </source>
</evidence>
<evidence type="ECO:0000256" key="4">
    <source>
        <dbReference type="ARBA" id="ARBA00022657"/>
    </source>
</evidence>
<dbReference type="AlphaFoldDB" id="A0A0P7XCG8"/>
<evidence type="ECO:0000313" key="18">
    <source>
        <dbReference type="EMBL" id="KPP72836.1"/>
    </source>
</evidence>
<keyword evidence="14" id="KW-0829">Tyrosine-protein kinase</keyword>
<evidence type="ECO:0000256" key="16">
    <source>
        <dbReference type="ARBA" id="ARBA00023180"/>
    </source>
</evidence>
<dbReference type="GO" id="GO:0007411">
    <property type="term" value="P:axon guidance"/>
    <property type="evidence" value="ECO:0007669"/>
    <property type="project" value="TreeGrafter"/>
</dbReference>
<dbReference type="SMART" id="SM00615">
    <property type="entry name" value="EPH_lbd"/>
    <property type="match status" value="1"/>
</dbReference>
<dbReference type="InterPro" id="IPR001090">
    <property type="entry name" value="Ephrin_rcpt_lig-bd_dom"/>
</dbReference>
<sequence length="388" mass="42018">MSQVLLDMRAAGAELGWLRSPQEEGWELLQTVVNGSMFYTYSVCNVAGGDQDNWLRTTFIQRRPAASRVFVELRFIVRDCNSFDGASLACKETFNMYAAESDADVGTSFRKGLFRKVATVAPDEISVRGELRVNTETKVVESLSHKGFYLAFQDLGGCVALLSVRVYYKSCPATVLGLATFPDTVAGVDGVALREVSGQCVPNAISSEMPRIHCTLEGEWVVPVGQCQCQPGFEALNNSCRGSSLMCSETAETQSLWCHTGARGRAAAFRWLHGGECGQRGDSRSRSPLCTTCQPSECGKAQGKPEGGFKGGRRSARRWPDVARAGVLSPATVGTHSTPGAEVSTSHNPRLLDIVMSVALGSNGAKKDRLKLFMTNVYWNSGTQQELS</sequence>
<protein>
    <recommendedName>
        <fullName evidence="2">receptor protein-tyrosine kinase</fullName>
        <ecNumber evidence="2">2.7.10.1</ecNumber>
    </recommendedName>
</protein>
<evidence type="ECO:0000313" key="19">
    <source>
        <dbReference type="Proteomes" id="UP000034805"/>
    </source>
</evidence>
<dbReference type="GO" id="GO:0005005">
    <property type="term" value="F:transmembrane-ephrin receptor activity"/>
    <property type="evidence" value="ECO:0007669"/>
    <property type="project" value="TreeGrafter"/>
</dbReference>
<keyword evidence="8" id="KW-0418">Kinase</keyword>
<dbReference type="SUPFAM" id="SSF49785">
    <property type="entry name" value="Galactose-binding domain-like"/>
    <property type="match status" value="1"/>
</dbReference>
<dbReference type="EC" id="2.7.10.1" evidence="2"/>
<evidence type="ECO:0000256" key="2">
    <source>
        <dbReference type="ARBA" id="ARBA00011902"/>
    </source>
</evidence>
<reference evidence="18 19" key="1">
    <citation type="submission" date="2015-08" db="EMBL/GenBank/DDBJ databases">
        <title>The genome of the Asian arowana (Scleropages formosus).</title>
        <authorList>
            <person name="Tan M.H."/>
            <person name="Gan H.M."/>
            <person name="Croft L.J."/>
            <person name="Austin C.M."/>
        </authorList>
    </citation>
    <scope>NUCLEOTIDE SEQUENCE [LARGE SCALE GENOMIC DNA]</scope>
    <source>
        <strain evidence="18">Aro1</strain>
    </source>
</reference>
<dbReference type="FunFam" id="2.60.40.1770:FF:000001">
    <property type="entry name" value="Ephrin type-A receptor 5"/>
    <property type="match status" value="1"/>
</dbReference>
<keyword evidence="4" id="KW-0037">Angiogenesis</keyword>
<feature type="domain" description="Eph LBD" evidence="17">
    <location>
        <begin position="2"/>
        <end position="176"/>
    </location>
</feature>
<evidence type="ECO:0000256" key="12">
    <source>
        <dbReference type="ARBA" id="ARBA00022989"/>
    </source>
</evidence>
<evidence type="ECO:0000256" key="1">
    <source>
        <dbReference type="ARBA" id="ARBA00004251"/>
    </source>
</evidence>
<keyword evidence="10" id="KW-0832">Ubl conjugation</keyword>
<dbReference type="InterPro" id="IPR001426">
    <property type="entry name" value="Tyr_kinase_rcpt_V_CS"/>
</dbReference>
<dbReference type="Pfam" id="PF25599">
    <property type="entry name" value="Ephrin_CRD"/>
    <property type="match status" value="1"/>
</dbReference>
<keyword evidence="16" id="KW-0325">Glycoprotein</keyword>
<dbReference type="InterPro" id="IPR050449">
    <property type="entry name" value="Ephrin_rcpt_TKs"/>
</dbReference>
<dbReference type="PROSITE" id="PS00791">
    <property type="entry name" value="RECEPTOR_TYR_KIN_V_2"/>
    <property type="match status" value="1"/>
</dbReference>
<comment type="subcellular location">
    <subcellularLocation>
        <location evidence="1">Cell membrane</location>
        <topology evidence="1">Single-pass type I membrane protein</topology>
    </subcellularLocation>
</comment>
<dbReference type="EMBL" id="JARO02002368">
    <property type="protein sequence ID" value="KPP72836.1"/>
    <property type="molecule type" value="Genomic_DNA"/>
</dbReference>
<dbReference type="GO" id="GO:0005886">
    <property type="term" value="C:plasma membrane"/>
    <property type="evidence" value="ECO:0007669"/>
    <property type="project" value="UniProtKB-SubCell"/>
</dbReference>
<dbReference type="GO" id="GO:0007155">
    <property type="term" value="P:cell adhesion"/>
    <property type="evidence" value="ECO:0007669"/>
    <property type="project" value="UniProtKB-KW"/>
</dbReference>
<keyword evidence="5" id="KW-0808">Transferase</keyword>
<dbReference type="Gene3D" id="2.60.120.260">
    <property type="entry name" value="Galactose-binding domain-like"/>
    <property type="match status" value="1"/>
</dbReference>
<name>A0A0P7XCG8_SCLFO</name>
<dbReference type="GO" id="GO:0001525">
    <property type="term" value="P:angiogenesis"/>
    <property type="evidence" value="ECO:0007669"/>
    <property type="project" value="UniProtKB-KW"/>
</dbReference>
<keyword evidence="3" id="KW-1003">Cell membrane</keyword>
<keyword evidence="13" id="KW-0472">Membrane</keyword>
<gene>
    <name evidence="18" type="ORF">Z043_108132</name>
</gene>
<evidence type="ECO:0000256" key="13">
    <source>
        <dbReference type="ARBA" id="ARBA00023136"/>
    </source>
</evidence>
<dbReference type="Pfam" id="PF01404">
    <property type="entry name" value="Ephrin_lbd"/>
    <property type="match status" value="1"/>
</dbReference>
<evidence type="ECO:0000256" key="11">
    <source>
        <dbReference type="ARBA" id="ARBA00022889"/>
    </source>
</evidence>
<dbReference type="PANTHER" id="PTHR46877">
    <property type="entry name" value="EPH RECEPTOR A5"/>
    <property type="match status" value="1"/>
</dbReference>
<dbReference type="GO" id="GO:0030425">
    <property type="term" value="C:dendrite"/>
    <property type="evidence" value="ECO:0007669"/>
    <property type="project" value="TreeGrafter"/>
</dbReference>
<keyword evidence="6" id="KW-0812">Transmembrane</keyword>
<evidence type="ECO:0000256" key="5">
    <source>
        <dbReference type="ARBA" id="ARBA00022679"/>
    </source>
</evidence>
<keyword evidence="7" id="KW-0547">Nucleotide-binding</keyword>
<feature type="non-terminal residue" evidence="18">
    <location>
        <position position="388"/>
    </location>
</feature>
<dbReference type="GO" id="GO:0005524">
    <property type="term" value="F:ATP binding"/>
    <property type="evidence" value="ECO:0007669"/>
    <property type="project" value="UniProtKB-KW"/>
</dbReference>
<keyword evidence="11" id="KW-0130">Cell adhesion</keyword>
<evidence type="ECO:0000256" key="8">
    <source>
        <dbReference type="ARBA" id="ARBA00022777"/>
    </source>
</evidence>
<evidence type="ECO:0000256" key="15">
    <source>
        <dbReference type="ARBA" id="ARBA00023170"/>
    </source>
</evidence>
<evidence type="ECO:0000256" key="3">
    <source>
        <dbReference type="ARBA" id="ARBA00022475"/>
    </source>
</evidence>
<evidence type="ECO:0000256" key="10">
    <source>
        <dbReference type="ARBA" id="ARBA00022843"/>
    </source>
</evidence>
<keyword evidence="12" id="KW-1133">Transmembrane helix</keyword>
<evidence type="ECO:0000256" key="6">
    <source>
        <dbReference type="ARBA" id="ARBA00022692"/>
    </source>
</evidence>
<evidence type="ECO:0000256" key="7">
    <source>
        <dbReference type="ARBA" id="ARBA00022741"/>
    </source>
</evidence>
<dbReference type="PANTHER" id="PTHR46877:SF20">
    <property type="entry name" value="RECEPTOR PROTEIN-TYROSINE KINASE"/>
    <property type="match status" value="1"/>
</dbReference>
<dbReference type="Proteomes" id="UP000034805">
    <property type="component" value="Unassembled WGS sequence"/>
</dbReference>
<comment type="caution">
    <text evidence="18">The sequence shown here is derived from an EMBL/GenBank/DDBJ whole genome shotgun (WGS) entry which is preliminary data.</text>
</comment>